<organism evidence="1 2">
    <name type="scientific">Pseudomassariella vexata</name>
    <dbReference type="NCBI Taxonomy" id="1141098"/>
    <lineage>
        <taxon>Eukaryota</taxon>
        <taxon>Fungi</taxon>
        <taxon>Dikarya</taxon>
        <taxon>Ascomycota</taxon>
        <taxon>Pezizomycotina</taxon>
        <taxon>Sordariomycetes</taxon>
        <taxon>Xylariomycetidae</taxon>
        <taxon>Amphisphaeriales</taxon>
        <taxon>Pseudomassariaceae</taxon>
        <taxon>Pseudomassariella</taxon>
    </lineage>
</organism>
<evidence type="ECO:0000313" key="1">
    <source>
        <dbReference type="EMBL" id="ORY58166.1"/>
    </source>
</evidence>
<keyword evidence="2" id="KW-1185">Reference proteome</keyword>
<feature type="non-terminal residue" evidence="1">
    <location>
        <position position="1"/>
    </location>
</feature>
<comment type="caution">
    <text evidence="1">The sequence shown here is derived from an EMBL/GenBank/DDBJ whole genome shotgun (WGS) entry which is preliminary data.</text>
</comment>
<dbReference type="GeneID" id="63772975"/>
<dbReference type="AlphaFoldDB" id="A0A1Y2DGC1"/>
<sequence length="450" mass="44025">EEHSHEKFLTSVRTSLNLDNVDNVADPVFALLGNAAAATGAGDVTDLDCLQQRVADQAFTNAKAAGDVDGQVAALIFRTLERNTAGVGLASVLCTSETATNPEVAALQQHQDPASEGAAATNKQVALDLAVQLNSIGADPQLALQSGTFAAGDTADATGVGNTCDDADDTEGCIFTQNLLVEDATADEIDAAVAAGGAATTGDAGAAAGTDDAATGTADDGCATVAPTATAATATATATAGAATDASDDATATGVNVNSFTGSTGSAPVPVISSNAERPFTVNGDSFVGLGAAIQRACDVQKNACANVANSGGGGSVADCETQHQACLAANGKKRRQAFDTGSCGSPAIKFAEGLDGRTEASFAPVNTDDFNHGSANAPGVITGFICQQLNDKCKASAATLDACQQGAAAAGASEGQDAADAFNAALGVSRGGGPACNNGGDRVGAGSGR</sequence>
<dbReference type="RefSeq" id="XP_040711201.1">
    <property type="nucleotide sequence ID" value="XM_040856763.1"/>
</dbReference>
<accession>A0A1Y2DGC1</accession>
<proteinExistence type="predicted"/>
<dbReference type="OrthoDB" id="2153847at2759"/>
<dbReference type="InParanoid" id="A0A1Y2DGC1"/>
<reference evidence="1 2" key="1">
    <citation type="submission" date="2016-07" db="EMBL/GenBank/DDBJ databases">
        <title>Pervasive Adenine N6-methylation of Active Genes in Fungi.</title>
        <authorList>
            <consortium name="DOE Joint Genome Institute"/>
            <person name="Mondo S.J."/>
            <person name="Dannebaum R.O."/>
            <person name="Kuo R.C."/>
            <person name="Labutti K."/>
            <person name="Haridas S."/>
            <person name="Kuo A."/>
            <person name="Salamov A."/>
            <person name="Ahrendt S.R."/>
            <person name="Lipzen A."/>
            <person name="Sullivan W."/>
            <person name="Andreopoulos W.B."/>
            <person name="Clum A."/>
            <person name="Lindquist E."/>
            <person name="Daum C."/>
            <person name="Ramamoorthy G.K."/>
            <person name="Gryganskyi A."/>
            <person name="Culley D."/>
            <person name="Magnuson J.K."/>
            <person name="James T.Y."/>
            <person name="O'Malley M.A."/>
            <person name="Stajich J.E."/>
            <person name="Spatafora J.W."/>
            <person name="Visel A."/>
            <person name="Grigoriev I.V."/>
        </authorList>
    </citation>
    <scope>NUCLEOTIDE SEQUENCE [LARGE SCALE GENOMIC DNA]</scope>
    <source>
        <strain evidence="1 2">CBS 129021</strain>
    </source>
</reference>
<protein>
    <submittedName>
        <fullName evidence="1">Uncharacterized protein</fullName>
    </submittedName>
</protein>
<dbReference type="Proteomes" id="UP000193689">
    <property type="component" value="Unassembled WGS sequence"/>
</dbReference>
<evidence type="ECO:0000313" key="2">
    <source>
        <dbReference type="Proteomes" id="UP000193689"/>
    </source>
</evidence>
<dbReference type="STRING" id="1141098.A0A1Y2DGC1"/>
<dbReference type="EMBL" id="MCFJ01000017">
    <property type="protein sequence ID" value="ORY58166.1"/>
    <property type="molecule type" value="Genomic_DNA"/>
</dbReference>
<name>A0A1Y2DGC1_9PEZI</name>
<gene>
    <name evidence="1" type="ORF">BCR38DRAFT_353241</name>
</gene>